<dbReference type="InterPro" id="IPR036291">
    <property type="entry name" value="NAD(P)-bd_dom_sf"/>
</dbReference>
<keyword evidence="3" id="KW-1185">Reference proteome</keyword>
<comment type="caution">
    <text evidence="2">The sequence shown here is derived from an EMBL/GenBank/DDBJ whole genome shotgun (WGS) entry which is preliminary data.</text>
</comment>
<dbReference type="PROSITE" id="PS00061">
    <property type="entry name" value="ADH_SHORT"/>
    <property type="match status" value="1"/>
</dbReference>
<sequence length="246" mass="25485">MANPLDFSGKTVLVIGGTSGIGNGIAHGFLEQGATVHVTGTRQNPDDYSESEGSVLAGLEFHSLNVADRAAVDAFPWPERLDVVVLCQGIARYNREEYSREGWDEVMAVNLDSLLDCANAVRGKLADTGGSLLIVSSVGGYRGLIGNPAYGASKAAAISMVKSLGVAFAAEGIRVNGIAPGYVHTKINDAFLGNEKFRDATIASTPRGRLGLPQDMAGVALFLASPLADYVVGQTVSVDGGLSVGS</sequence>
<dbReference type="InterPro" id="IPR020904">
    <property type="entry name" value="Sc_DH/Rdtase_CS"/>
</dbReference>
<dbReference type="Proteomes" id="UP000448199">
    <property type="component" value="Unassembled WGS sequence"/>
</dbReference>
<evidence type="ECO:0000256" key="1">
    <source>
        <dbReference type="ARBA" id="ARBA00006484"/>
    </source>
</evidence>
<dbReference type="OrthoDB" id="286404at2"/>
<dbReference type="InterPro" id="IPR002347">
    <property type="entry name" value="SDR_fam"/>
</dbReference>
<dbReference type="Gene3D" id="3.40.50.720">
    <property type="entry name" value="NAD(P)-binding Rossmann-like Domain"/>
    <property type="match status" value="1"/>
</dbReference>
<dbReference type="EMBL" id="WTYC01000002">
    <property type="protein sequence ID" value="MXO47928.1"/>
    <property type="molecule type" value="Genomic_DNA"/>
</dbReference>
<name>A0A844XSC9_9SPHN</name>
<dbReference type="GO" id="GO:0016616">
    <property type="term" value="F:oxidoreductase activity, acting on the CH-OH group of donors, NAD or NADP as acceptor"/>
    <property type="evidence" value="ECO:0007669"/>
    <property type="project" value="TreeGrafter"/>
</dbReference>
<evidence type="ECO:0000313" key="2">
    <source>
        <dbReference type="EMBL" id="MXO47928.1"/>
    </source>
</evidence>
<dbReference type="SUPFAM" id="SSF51735">
    <property type="entry name" value="NAD(P)-binding Rossmann-fold domains"/>
    <property type="match status" value="1"/>
</dbReference>
<dbReference type="CDD" id="cd05233">
    <property type="entry name" value="SDR_c"/>
    <property type="match status" value="1"/>
</dbReference>
<dbReference type="Pfam" id="PF13561">
    <property type="entry name" value="adh_short_C2"/>
    <property type="match status" value="1"/>
</dbReference>
<proteinExistence type="inferred from homology"/>
<dbReference type="PANTHER" id="PTHR42760:SF132">
    <property type="entry name" value="SHORT-CHAIN DEHYDROGENASE_REDUCTASE FAMILY PROTEIN"/>
    <property type="match status" value="1"/>
</dbReference>
<dbReference type="PANTHER" id="PTHR42760">
    <property type="entry name" value="SHORT-CHAIN DEHYDROGENASES/REDUCTASES FAMILY MEMBER"/>
    <property type="match status" value="1"/>
</dbReference>
<comment type="similarity">
    <text evidence="1">Belongs to the short-chain dehydrogenases/reductases (SDR) family.</text>
</comment>
<protein>
    <submittedName>
        <fullName evidence="2">SDR family oxidoreductase</fullName>
    </submittedName>
</protein>
<dbReference type="AlphaFoldDB" id="A0A844XSC9"/>
<accession>A0A844XSC9</accession>
<gene>
    <name evidence="2" type="ORF">GRI69_06640</name>
</gene>
<organism evidence="2 3">
    <name type="scientific">Qipengyuania vulgaris</name>
    <dbReference type="NCBI Taxonomy" id="291985"/>
    <lineage>
        <taxon>Bacteria</taxon>
        <taxon>Pseudomonadati</taxon>
        <taxon>Pseudomonadota</taxon>
        <taxon>Alphaproteobacteria</taxon>
        <taxon>Sphingomonadales</taxon>
        <taxon>Erythrobacteraceae</taxon>
        <taxon>Qipengyuania</taxon>
    </lineage>
</organism>
<reference evidence="2 3" key="1">
    <citation type="submission" date="2019-12" db="EMBL/GenBank/DDBJ databases">
        <title>Genomic-based taxomic classification of the family Erythrobacteraceae.</title>
        <authorList>
            <person name="Xu L."/>
        </authorList>
    </citation>
    <scope>NUCLEOTIDE SEQUENCE [LARGE SCALE GENOMIC DNA]</scope>
    <source>
        <strain evidence="2 3">DSM 17792</strain>
    </source>
</reference>
<dbReference type="RefSeq" id="WP_160727462.1">
    <property type="nucleotide sequence ID" value="NZ_WTYC01000002.1"/>
</dbReference>
<evidence type="ECO:0000313" key="3">
    <source>
        <dbReference type="Proteomes" id="UP000448199"/>
    </source>
</evidence>
<dbReference type="PRINTS" id="PR00081">
    <property type="entry name" value="GDHRDH"/>
</dbReference>